<dbReference type="InterPro" id="IPR040423">
    <property type="entry name" value="PEA_transferase"/>
</dbReference>
<keyword evidence="1" id="KW-0472">Membrane</keyword>
<reference evidence="4" key="1">
    <citation type="submission" date="2018-05" db="EMBL/GenBank/DDBJ databases">
        <title>Ignatzschineria dubaiensis sp. nov., isolated from necrotic foot tissues of dromedaries (Camelus dromedarius) and associated maggots in Dubai, United Arab Emirates.</title>
        <authorList>
            <person name="Tsang C.C."/>
            <person name="Tang J.Y.M."/>
            <person name="Fong J.Y.H."/>
            <person name="Kinne J."/>
            <person name="Lee H.H."/>
            <person name="Joseph M."/>
            <person name="Jose S."/>
            <person name="Schuster R.K."/>
            <person name="Tang Y."/>
            <person name="Sivakumar S."/>
            <person name="Chen J.H.K."/>
            <person name="Teng J.L.L."/>
            <person name="Lau S.K.P."/>
            <person name="Wernery U."/>
            <person name="Woo P.C.Y."/>
        </authorList>
    </citation>
    <scope>NUCLEOTIDE SEQUENCE [LARGE SCALE GENOMIC DNA]</scope>
    <source>
        <strain evidence="4">UAE-HKU58</strain>
    </source>
</reference>
<keyword evidence="1" id="KW-1133">Transmembrane helix</keyword>
<dbReference type="PANTHER" id="PTHR30443:SF0">
    <property type="entry name" value="PHOSPHOETHANOLAMINE TRANSFERASE EPTA"/>
    <property type="match status" value="1"/>
</dbReference>
<feature type="transmembrane region" description="Helical" evidence="1">
    <location>
        <begin position="12"/>
        <end position="31"/>
    </location>
</feature>
<keyword evidence="1" id="KW-0812">Transmembrane</keyword>
<name>A0ABX5KY25_9GAMM</name>
<dbReference type="Pfam" id="PF00884">
    <property type="entry name" value="Sulfatase"/>
    <property type="match status" value="1"/>
</dbReference>
<gene>
    <name evidence="3" type="ORF">DC078_08860</name>
</gene>
<evidence type="ECO:0000313" key="3">
    <source>
        <dbReference type="EMBL" id="PWD90187.1"/>
    </source>
</evidence>
<proteinExistence type="predicted"/>
<dbReference type="InterPro" id="IPR000917">
    <property type="entry name" value="Sulfatase_N"/>
</dbReference>
<organism evidence="3 4">
    <name type="scientific">Ignatzschineria cameli</name>
    <dbReference type="NCBI Taxonomy" id="2182793"/>
    <lineage>
        <taxon>Bacteria</taxon>
        <taxon>Pseudomonadati</taxon>
        <taxon>Pseudomonadota</taxon>
        <taxon>Gammaproteobacteria</taxon>
        <taxon>Cardiobacteriales</taxon>
        <taxon>Ignatzschineriaceae</taxon>
        <taxon>Ignatzschineria</taxon>
    </lineage>
</organism>
<dbReference type="SUPFAM" id="SSF53649">
    <property type="entry name" value="Alkaline phosphatase-like"/>
    <property type="match status" value="1"/>
</dbReference>
<dbReference type="EMBL" id="QEWV01000010">
    <property type="protein sequence ID" value="PWD90187.1"/>
    <property type="molecule type" value="Genomic_DNA"/>
</dbReference>
<feature type="transmembrane region" description="Helical" evidence="1">
    <location>
        <begin position="116"/>
        <end position="140"/>
    </location>
</feature>
<feature type="transmembrane region" description="Helical" evidence="1">
    <location>
        <begin position="73"/>
        <end position="92"/>
    </location>
</feature>
<protein>
    <recommendedName>
        <fullName evidence="2">Sulfatase N-terminal domain-containing protein</fullName>
    </recommendedName>
</protein>
<feature type="domain" description="Sulfatase N-terminal" evidence="2">
    <location>
        <begin position="227"/>
        <end position="501"/>
    </location>
</feature>
<keyword evidence="4" id="KW-1185">Reference proteome</keyword>
<dbReference type="Gene3D" id="3.40.720.10">
    <property type="entry name" value="Alkaline Phosphatase, subunit A"/>
    <property type="match status" value="1"/>
</dbReference>
<feature type="transmembrane region" description="Helical" evidence="1">
    <location>
        <begin position="152"/>
        <end position="170"/>
    </location>
</feature>
<dbReference type="Proteomes" id="UP000245217">
    <property type="component" value="Unassembled WGS sequence"/>
</dbReference>
<evidence type="ECO:0000256" key="1">
    <source>
        <dbReference type="SAM" id="Phobius"/>
    </source>
</evidence>
<dbReference type="InterPro" id="IPR017850">
    <property type="entry name" value="Alkaline_phosphatase_core_sf"/>
</dbReference>
<comment type="caution">
    <text evidence="3">The sequence shown here is derived from an EMBL/GenBank/DDBJ whole genome shotgun (WGS) entry which is preliminary data.</text>
</comment>
<accession>A0ABX5KY25</accession>
<sequence length="559" mass="63402">MPLFMKSKSGFLILKLLLIIVTYYVINAPFIDDRIHFYTLVERWGKMVGFLIQLFLALLLVTFLSNATKVIKWGFLTLFLINSIAYVTYYNAVGSPLTFSDFSTLFQAKGMAGDAFLGYIDAVLKGVLIHIPFICVYLWTPKQSVLGLRGSLVAFLFYLLILVAYTISLLNTQGRGLIGRPGFLLPTVQFAVYGYANMNNNEVNEKLKPSPRPNLHHFDVVDNGIDTLIMVIDESINWDLIDLNYPGNVTPVLQTFPKENILNFGKSISYANCSDLSNASIRKFVRYGQEEQDLLGEEKIYLWETMQQAGFTPYLMDAQANGIGHNYFTKSELENINVLPVTALNDAELIEVILAAREAKPTEKQFFLIIKKGSHLPFFSENTEVFFTPGMKGLSLANSTREEMINTYKNQTRFETNGFFKEVKEKLDFKHNTVLVYTSDHGQSFRDPGKKSFHCDTRNPDLEEAVVPLLWIGPDVIKSQETLKQLGDQAYGSHYFIPALLMASAGFNDHDIANFTQYQQLLNPENKPRFVFDRAVPMFESSAQKRDIEVSDIRALTPQ</sequence>
<dbReference type="PANTHER" id="PTHR30443">
    <property type="entry name" value="INNER MEMBRANE PROTEIN"/>
    <property type="match status" value="1"/>
</dbReference>
<evidence type="ECO:0000313" key="4">
    <source>
        <dbReference type="Proteomes" id="UP000245217"/>
    </source>
</evidence>
<evidence type="ECO:0000259" key="2">
    <source>
        <dbReference type="Pfam" id="PF00884"/>
    </source>
</evidence>
<feature type="transmembrane region" description="Helical" evidence="1">
    <location>
        <begin position="43"/>
        <end position="61"/>
    </location>
</feature>